<evidence type="ECO:0000313" key="3">
    <source>
        <dbReference type="Proteomes" id="UP001189429"/>
    </source>
</evidence>
<evidence type="ECO:0000313" key="2">
    <source>
        <dbReference type="EMBL" id="CAK0860770.1"/>
    </source>
</evidence>
<name>A0ABN9UNK0_9DINO</name>
<evidence type="ECO:0008006" key="4">
    <source>
        <dbReference type="Google" id="ProtNLM"/>
    </source>
</evidence>
<accession>A0ABN9UNK0</accession>
<feature type="compositionally biased region" description="Low complexity" evidence="1">
    <location>
        <begin position="305"/>
        <end position="324"/>
    </location>
</feature>
<comment type="caution">
    <text evidence="2">The sequence shown here is derived from an EMBL/GenBank/DDBJ whole genome shotgun (WGS) entry which is preliminary data.</text>
</comment>
<feature type="compositionally biased region" description="Low complexity" evidence="1">
    <location>
        <begin position="136"/>
        <end position="154"/>
    </location>
</feature>
<feature type="region of interest" description="Disordered" evidence="1">
    <location>
        <begin position="717"/>
        <end position="757"/>
    </location>
</feature>
<protein>
    <recommendedName>
        <fullName evidence="4">Centrosomal protein POC5</fullName>
    </recommendedName>
</protein>
<feature type="region of interest" description="Disordered" evidence="1">
    <location>
        <begin position="572"/>
        <end position="591"/>
    </location>
</feature>
<feature type="region of interest" description="Disordered" evidence="1">
    <location>
        <begin position="117"/>
        <end position="159"/>
    </location>
</feature>
<feature type="compositionally biased region" description="Basic and acidic residues" evidence="1">
    <location>
        <begin position="278"/>
        <end position="291"/>
    </location>
</feature>
<evidence type="ECO:0000256" key="1">
    <source>
        <dbReference type="SAM" id="MobiDB-lite"/>
    </source>
</evidence>
<organism evidence="2 3">
    <name type="scientific">Prorocentrum cordatum</name>
    <dbReference type="NCBI Taxonomy" id="2364126"/>
    <lineage>
        <taxon>Eukaryota</taxon>
        <taxon>Sar</taxon>
        <taxon>Alveolata</taxon>
        <taxon>Dinophyceae</taxon>
        <taxon>Prorocentrales</taxon>
        <taxon>Prorocentraceae</taxon>
        <taxon>Prorocentrum</taxon>
    </lineage>
</organism>
<dbReference type="Proteomes" id="UP001189429">
    <property type="component" value="Unassembled WGS sequence"/>
</dbReference>
<keyword evidence="3" id="KW-1185">Reference proteome</keyword>
<feature type="compositionally biased region" description="Low complexity" evidence="1">
    <location>
        <begin position="411"/>
        <end position="428"/>
    </location>
</feature>
<gene>
    <name evidence="2" type="ORF">PCOR1329_LOCUS49647</name>
</gene>
<feature type="compositionally biased region" description="Low complexity" evidence="1">
    <location>
        <begin position="447"/>
        <end position="460"/>
    </location>
</feature>
<feature type="region of interest" description="Disordered" evidence="1">
    <location>
        <begin position="624"/>
        <end position="700"/>
    </location>
</feature>
<dbReference type="EMBL" id="CAUYUJ010016011">
    <property type="protein sequence ID" value="CAK0860770.1"/>
    <property type="molecule type" value="Genomic_DNA"/>
</dbReference>
<feature type="compositionally biased region" description="Basic and acidic residues" evidence="1">
    <location>
        <begin position="624"/>
        <end position="650"/>
    </location>
</feature>
<proteinExistence type="predicted"/>
<feature type="compositionally biased region" description="Low complexity" evidence="1">
    <location>
        <begin position="259"/>
        <end position="268"/>
    </location>
</feature>
<feature type="region of interest" description="Disordered" evidence="1">
    <location>
        <begin position="256"/>
        <end position="478"/>
    </location>
</feature>
<sequence>MLRGEETEGGGHRCCVLAKDAASSATDAGSVIPEAPDGPELPRAPLPFPKAAEAAAAEAARRQRQPAPAVGGRPSQSEEEGEVSSSTSYSNALLRSPGRNHWDDLVRRSEHGGVIRRLIPSEPSREEQAVQQSAPSSTRSLKSCFSSSSSEGKSATATETDNFTRWTCDLAKRIDQDLEARATMVEQLFRLKQKAREKKALEKILHFQAMDAERSPRWIEKACRKVQMRAEAKYAEMKHEMAESKAWHVRRKLQMEQFPSTRSSTSSKPTKKRAQSSEPEKLGRAIKDGVNQREASAIRPRGDVSPFSSGYSTPSSTTSSFKFLPPMPPNPAGANPAGPSGKVAVRCGRTPASWGSQSADTLNIDRVPSAAEGAVRPTRSGYATPGEAPSTADSSTDGRFLAASVKARAEQPGLAQAVQQPQAAHPSQFTQPLQSAARKPNPPDSPQQPQQQKQQPQPCQDGSPLVTAAAAPAAGDEPNVEQIDAQLQALRDHMEATWAEIQTARTHQEKEAKSLLFQRQKEGARQLCEQKRRLIDDRVRRMQLEQEMREVDELLDKALRLNVCEEVQRRLTETSAGQKQETADVAGGVDRAPVDAAATRQDWQAKESHLEQLRKQLAEKRHEVERMRQKKEEQRLLQELKQVDEERSTLEETEAPRPGAHSRAAPPIGHQMRPDPSRISAHSAGTVDRATPDSPGHAAAVAADPQPLFAPGAHRRPAALRSVEAEGEEESPIASDRSSDATPRARGATGASSNTSEELLLIEDVEVCAGQRGFTADEWFARDPSESRFSSADPRLAPDDAALAPAAAAEGEAARLAELAARDPAAARAEGVVSAVMEDLMQDIEVTIQAMQDGTPLACCGEPMLQHPTPIPPAPSLITEILIEDGGSGIAGAGAPFVPQGAAAPAGGEART</sequence>
<feature type="region of interest" description="Disordered" evidence="1">
    <location>
        <begin position="22"/>
        <end position="105"/>
    </location>
</feature>
<reference evidence="2" key="1">
    <citation type="submission" date="2023-10" db="EMBL/GenBank/DDBJ databases">
        <authorList>
            <person name="Chen Y."/>
            <person name="Shah S."/>
            <person name="Dougan E. K."/>
            <person name="Thang M."/>
            <person name="Chan C."/>
        </authorList>
    </citation>
    <scope>NUCLEOTIDE SEQUENCE [LARGE SCALE GENOMIC DNA]</scope>
</reference>